<evidence type="ECO:0000256" key="5">
    <source>
        <dbReference type="ARBA" id="ARBA00022692"/>
    </source>
</evidence>
<feature type="transmembrane region" description="Helical" evidence="8">
    <location>
        <begin position="178"/>
        <end position="202"/>
    </location>
</feature>
<dbReference type="Proteomes" id="UP000184600">
    <property type="component" value="Unassembled WGS sequence"/>
</dbReference>
<dbReference type="AlphaFoldDB" id="A0A1M7Z1K4"/>
<evidence type="ECO:0000313" key="11">
    <source>
        <dbReference type="Proteomes" id="UP000184600"/>
    </source>
</evidence>
<reference evidence="11" key="1">
    <citation type="submission" date="2016-12" db="EMBL/GenBank/DDBJ databases">
        <authorList>
            <person name="Rodrigo-Torres L."/>
            <person name="Arahal R.D."/>
            <person name="Lucena T."/>
        </authorList>
    </citation>
    <scope>NUCLEOTIDE SEQUENCE [LARGE SCALE GENOMIC DNA]</scope>
</reference>
<dbReference type="SUPFAM" id="SSF161098">
    <property type="entry name" value="MetI-like"/>
    <property type="match status" value="2"/>
</dbReference>
<evidence type="ECO:0000256" key="1">
    <source>
        <dbReference type="ARBA" id="ARBA00004429"/>
    </source>
</evidence>
<dbReference type="PANTHER" id="PTHR43357">
    <property type="entry name" value="INNER MEMBRANE ABC TRANSPORTER PERMEASE PROTEIN YDCV"/>
    <property type="match status" value="1"/>
</dbReference>
<feature type="transmembrane region" description="Helical" evidence="8">
    <location>
        <begin position="400"/>
        <end position="426"/>
    </location>
</feature>
<feature type="transmembrane region" description="Helical" evidence="8">
    <location>
        <begin position="281"/>
        <end position="303"/>
    </location>
</feature>
<dbReference type="InterPro" id="IPR000515">
    <property type="entry name" value="MetI-like"/>
</dbReference>
<comment type="similarity">
    <text evidence="8">Belongs to the binding-protein-dependent transport system permease family.</text>
</comment>
<feature type="transmembrane region" description="Helical" evidence="8">
    <location>
        <begin position="339"/>
        <end position="363"/>
    </location>
</feature>
<evidence type="ECO:0000256" key="4">
    <source>
        <dbReference type="ARBA" id="ARBA00022519"/>
    </source>
</evidence>
<dbReference type="Gene3D" id="1.10.3720.10">
    <property type="entry name" value="MetI-like"/>
    <property type="match status" value="2"/>
</dbReference>
<gene>
    <name evidence="10" type="primary">potH_2</name>
    <name evidence="10" type="ORF">VQ7734_04487</name>
</gene>
<dbReference type="CDD" id="cd06261">
    <property type="entry name" value="TM_PBP2"/>
    <property type="match status" value="2"/>
</dbReference>
<organism evidence="10 11">
    <name type="scientific">Vibrio quintilis</name>
    <dbReference type="NCBI Taxonomy" id="1117707"/>
    <lineage>
        <taxon>Bacteria</taxon>
        <taxon>Pseudomonadati</taxon>
        <taxon>Pseudomonadota</taxon>
        <taxon>Gammaproteobacteria</taxon>
        <taxon>Vibrionales</taxon>
        <taxon>Vibrionaceae</taxon>
        <taxon>Vibrio</taxon>
    </lineage>
</organism>
<feature type="domain" description="ABC transmembrane type-1" evidence="9">
    <location>
        <begin position="401"/>
        <end position="595"/>
    </location>
</feature>
<sequence length="609" mass="66392">MFGSPTYPASMQISAWQKLKHRFAVARQEPANILALLLLVFFAYLIVAPVLSIATDAFMVQPGDEMRTHQTEGDSTTYYLTRVLTSRMSQLLLWQPLQHTISVAALTVCCALLLGVTLAWLVNRTDMFGRKWFATALVVPFMLPSWTFALAWTTIFKNRTVGGQPGWLEAMGVTTPDWVAYGFFPMVVILVIHYVPLVILIVGNALRRFDSHLEDCARILGADRTTISLKIILPLVRPALLSAALLIFADCIGEFAIPYVLGLPVNFNTLSTSLYRALDSRQSGVAAVVALVIMLIGIITLMIDIRMMKEARRFITVGGKGQIERINQLGSMRFPATGLAGLFVVIGVALPLTTLFLSTIMILPGRFNPENFTLDYWIGENLNTLAMHSGILLTQEFWDAAWNTVMIVGSASTISGILGLLIGYAVLRCSIPWVGQTLKQITFMPYLVPGIAFAAAFLSLFAVSHGPIPALYGLPVLLIIALIAEQMPFASRSGIAAMTQLGKEPEEAARIAGANWFSRLTRIIVPIQATPLATGILLPFISGIKGVSLFIILAIPATDVLTTYSLRLIDYNYDQAANAVVLMIALVAWSGTVLIQRISGTGLAQGLES</sequence>
<dbReference type="RefSeq" id="WP_200796986.1">
    <property type="nucleotide sequence ID" value="NZ_AP024898.1"/>
</dbReference>
<keyword evidence="11" id="KW-1185">Reference proteome</keyword>
<evidence type="ECO:0000256" key="7">
    <source>
        <dbReference type="ARBA" id="ARBA00023136"/>
    </source>
</evidence>
<feature type="transmembrane region" description="Helical" evidence="8">
    <location>
        <begin position="575"/>
        <end position="595"/>
    </location>
</feature>
<dbReference type="PROSITE" id="PS50928">
    <property type="entry name" value="ABC_TM1"/>
    <property type="match status" value="2"/>
</dbReference>
<evidence type="ECO:0000256" key="2">
    <source>
        <dbReference type="ARBA" id="ARBA00022448"/>
    </source>
</evidence>
<proteinExistence type="inferred from homology"/>
<dbReference type="Pfam" id="PF00528">
    <property type="entry name" value="BPD_transp_1"/>
    <property type="match status" value="2"/>
</dbReference>
<feature type="transmembrane region" description="Helical" evidence="8">
    <location>
        <begin position="101"/>
        <end position="121"/>
    </location>
</feature>
<keyword evidence="4" id="KW-0997">Cell inner membrane</keyword>
<evidence type="ECO:0000256" key="3">
    <source>
        <dbReference type="ARBA" id="ARBA00022475"/>
    </source>
</evidence>
<dbReference type="InterPro" id="IPR035906">
    <property type="entry name" value="MetI-like_sf"/>
</dbReference>
<evidence type="ECO:0000256" key="6">
    <source>
        <dbReference type="ARBA" id="ARBA00022989"/>
    </source>
</evidence>
<keyword evidence="2 8" id="KW-0813">Transport</keyword>
<dbReference type="GO" id="GO:0005886">
    <property type="term" value="C:plasma membrane"/>
    <property type="evidence" value="ECO:0007669"/>
    <property type="project" value="UniProtKB-SubCell"/>
</dbReference>
<keyword evidence="6 8" id="KW-1133">Transmembrane helix</keyword>
<name>A0A1M7Z1K4_9VIBR</name>
<accession>A0A1M7Z1K4</accession>
<dbReference type="GO" id="GO:0055085">
    <property type="term" value="P:transmembrane transport"/>
    <property type="evidence" value="ECO:0007669"/>
    <property type="project" value="InterPro"/>
</dbReference>
<dbReference type="STRING" id="1117707.VQ7734_04487"/>
<feature type="transmembrane region" description="Helical" evidence="8">
    <location>
        <begin position="446"/>
        <end position="464"/>
    </location>
</feature>
<feature type="transmembrane region" description="Helical" evidence="8">
    <location>
        <begin position="31"/>
        <end position="54"/>
    </location>
</feature>
<keyword evidence="7 8" id="KW-0472">Membrane</keyword>
<keyword evidence="3" id="KW-1003">Cell membrane</keyword>
<evidence type="ECO:0000313" key="10">
    <source>
        <dbReference type="EMBL" id="SHO58715.1"/>
    </source>
</evidence>
<dbReference type="PANTHER" id="PTHR43357:SF4">
    <property type="entry name" value="INNER MEMBRANE ABC TRANSPORTER PERMEASE PROTEIN YDCV"/>
    <property type="match status" value="1"/>
</dbReference>
<comment type="subcellular location">
    <subcellularLocation>
        <location evidence="1">Cell inner membrane</location>
        <topology evidence="1">Multi-pass membrane protein</topology>
    </subcellularLocation>
    <subcellularLocation>
        <location evidence="8">Cell membrane</location>
        <topology evidence="8">Multi-pass membrane protein</topology>
    </subcellularLocation>
</comment>
<feature type="domain" description="ABC transmembrane type-1" evidence="9">
    <location>
        <begin position="97"/>
        <end position="304"/>
    </location>
</feature>
<feature type="transmembrane region" description="Helical" evidence="8">
    <location>
        <begin position="133"/>
        <end position="155"/>
    </location>
</feature>
<protein>
    <submittedName>
        <fullName evidence="10">Putrescine transport system permease protein PotH</fullName>
    </submittedName>
</protein>
<feature type="transmembrane region" description="Helical" evidence="8">
    <location>
        <begin position="470"/>
        <end position="490"/>
    </location>
</feature>
<evidence type="ECO:0000259" key="9">
    <source>
        <dbReference type="PROSITE" id="PS50928"/>
    </source>
</evidence>
<evidence type="ECO:0000256" key="8">
    <source>
        <dbReference type="RuleBase" id="RU363032"/>
    </source>
</evidence>
<keyword evidence="5 8" id="KW-0812">Transmembrane</keyword>
<dbReference type="EMBL" id="FRFG01000076">
    <property type="protein sequence ID" value="SHO58715.1"/>
    <property type="molecule type" value="Genomic_DNA"/>
</dbReference>
<feature type="transmembrane region" description="Helical" evidence="8">
    <location>
        <begin position="239"/>
        <end position="261"/>
    </location>
</feature>